<comment type="caution">
    <text evidence="1">The sequence shown here is derived from an EMBL/GenBank/DDBJ whole genome shotgun (WGS) entry which is preliminary data.</text>
</comment>
<evidence type="ECO:0000313" key="1">
    <source>
        <dbReference type="EMBL" id="GAA0146471.1"/>
    </source>
</evidence>
<organism evidence="1 2">
    <name type="scientific">Lithospermum erythrorhizon</name>
    <name type="common">Purple gromwell</name>
    <name type="synonym">Lithospermum officinale var. erythrorhizon</name>
    <dbReference type="NCBI Taxonomy" id="34254"/>
    <lineage>
        <taxon>Eukaryota</taxon>
        <taxon>Viridiplantae</taxon>
        <taxon>Streptophyta</taxon>
        <taxon>Embryophyta</taxon>
        <taxon>Tracheophyta</taxon>
        <taxon>Spermatophyta</taxon>
        <taxon>Magnoliopsida</taxon>
        <taxon>eudicotyledons</taxon>
        <taxon>Gunneridae</taxon>
        <taxon>Pentapetalae</taxon>
        <taxon>asterids</taxon>
        <taxon>lamiids</taxon>
        <taxon>Boraginales</taxon>
        <taxon>Boraginaceae</taxon>
        <taxon>Boraginoideae</taxon>
        <taxon>Lithospermeae</taxon>
        <taxon>Lithospermum</taxon>
    </lineage>
</organism>
<sequence length="91" mass="9627">MSAELPVSTGIRATTKLAIIRLITKGSSCGSSNPTNSQSEKLIGSLSMVVIGDNAYNNFCAYFILAFEVSPPPAIPPEMVSTLQVIHRDAS</sequence>
<proteinExistence type="predicted"/>
<dbReference type="Proteomes" id="UP001454036">
    <property type="component" value="Unassembled WGS sequence"/>
</dbReference>
<reference evidence="1 2" key="1">
    <citation type="submission" date="2024-01" db="EMBL/GenBank/DDBJ databases">
        <title>The complete chloroplast genome sequence of Lithospermum erythrorhizon: insights into the phylogenetic relationship among Boraginaceae species and the maternal lineages of purple gromwells.</title>
        <authorList>
            <person name="Okada T."/>
            <person name="Watanabe K."/>
        </authorList>
    </citation>
    <scope>NUCLEOTIDE SEQUENCE [LARGE SCALE GENOMIC DNA]</scope>
</reference>
<gene>
    <name evidence="1" type="ORF">LIER_36325</name>
</gene>
<dbReference type="EMBL" id="BAABME010016560">
    <property type="protein sequence ID" value="GAA0146471.1"/>
    <property type="molecule type" value="Genomic_DNA"/>
</dbReference>
<dbReference type="AlphaFoldDB" id="A0AAV3P630"/>
<accession>A0AAV3P630</accession>
<keyword evidence="2" id="KW-1185">Reference proteome</keyword>
<evidence type="ECO:0000313" key="2">
    <source>
        <dbReference type="Proteomes" id="UP001454036"/>
    </source>
</evidence>
<protein>
    <submittedName>
        <fullName evidence="1">Uncharacterized protein</fullName>
    </submittedName>
</protein>
<name>A0AAV3P630_LITER</name>